<organism evidence="1 2">
    <name type="scientific">Candidatus Wolfebacteria bacterium GW2011_GWC2_39_22</name>
    <dbReference type="NCBI Taxonomy" id="1619013"/>
    <lineage>
        <taxon>Bacteria</taxon>
        <taxon>Candidatus Wolfeibacteriota</taxon>
    </lineage>
</organism>
<dbReference type="SUPFAM" id="SSF48371">
    <property type="entry name" value="ARM repeat"/>
    <property type="match status" value="1"/>
</dbReference>
<evidence type="ECO:0000313" key="2">
    <source>
        <dbReference type="Proteomes" id="UP000034665"/>
    </source>
</evidence>
<gene>
    <name evidence="1" type="ORF">UT41_C0001G0382</name>
</gene>
<dbReference type="PATRIC" id="fig|1619013.3.peg.394"/>
<comment type="caution">
    <text evidence="1">The sequence shown here is derived from an EMBL/GenBank/DDBJ whole genome shotgun (WGS) entry which is preliminary data.</text>
</comment>
<dbReference type="Pfam" id="PF08713">
    <property type="entry name" value="DNA_alkylation"/>
    <property type="match status" value="1"/>
</dbReference>
<dbReference type="STRING" id="1619013.UT41_C0001G0382"/>
<sequence length="248" mass="28561">MRESSNMNGLLSLHKELTQYASPAKAALLARFFKTGKGEYAEGDAFLGVVVPDVRRIAKHYRDLPLQEVSQLLNSGWHEERMTALFILIDQYQRGSVKKQNAIYSLYIKNTEYINNWDLIDLTAGHIVGAHIANGHAKEATLFKFAQSKSLWERRIAMLATFYCTKNGDARLALAIAELLVHDTHDLIHKAVGWMLREVGKRCSLKEEEGFLDKYAATMPRTMLRYAIERFEPKKREYYMRMKTKQTI</sequence>
<dbReference type="InterPro" id="IPR016024">
    <property type="entry name" value="ARM-type_fold"/>
</dbReference>
<dbReference type="PANTHER" id="PTHR34070:SF1">
    <property type="entry name" value="DNA ALKYLATION REPAIR PROTEIN"/>
    <property type="match status" value="1"/>
</dbReference>
<accession>A0A0G0NBH8</accession>
<dbReference type="EMBL" id="LBWR01000001">
    <property type="protein sequence ID" value="KKR12838.1"/>
    <property type="molecule type" value="Genomic_DNA"/>
</dbReference>
<name>A0A0G0NBH8_9BACT</name>
<reference evidence="1 2" key="1">
    <citation type="journal article" date="2015" name="Nature">
        <title>rRNA introns, odd ribosomes, and small enigmatic genomes across a large radiation of phyla.</title>
        <authorList>
            <person name="Brown C.T."/>
            <person name="Hug L.A."/>
            <person name="Thomas B.C."/>
            <person name="Sharon I."/>
            <person name="Castelle C.J."/>
            <person name="Singh A."/>
            <person name="Wilkins M.J."/>
            <person name="Williams K.H."/>
            <person name="Banfield J.F."/>
        </authorList>
    </citation>
    <scope>NUCLEOTIDE SEQUENCE [LARGE SCALE GENOMIC DNA]</scope>
</reference>
<dbReference type="AlphaFoldDB" id="A0A0G0NBH8"/>
<dbReference type="CDD" id="cd06561">
    <property type="entry name" value="AlkD_like"/>
    <property type="match status" value="1"/>
</dbReference>
<dbReference type="InterPro" id="IPR014825">
    <property type="entry name" value="DNA_alkylation"/>
</dbReference>
<evidence type="ECO:0008006" key="3">
    <source>
        <dbReference type="Google" id="ProtNLM"/>
    </source>
</evidence>
<proteinExistence type="predicted"/>
<dbReference type="Proteomes" id="UP000034665">
    <property type="component" value="Unassembled WGS sequence"/>
</dbReference>
<evidence type="ECO:0000313" key="1">
    <source>
        <dbReference type="EMBL" id="KKR12838.1"/>
    </source>
</evidence>
<dbReference type="Gene3D" id="1.25.10.90">
    <property type="match status" value="1"/>
</dbReference>
<protein>
    <recommendedName>
        <fullName evidence="3">DNA alkylation repair protein</fullName>
    </recommendedName>
</protein>
<dbReference type="PANTHER" id="PTHR34070">
    <property type="entry name" value="ARMADILLO-TYPE FOLD"/>
    <property type="match status" value="1"/>
</dbReference>